<dbReference type="InterPro" id="IPR036157">
    <property type="entry name" value="dUTPase-like_sf"/>
</dbReference>
<reference evidence="7 10" key="2">
    <citation type="submission" date="2019-07" db="EMBL/GenBank/DDBJ databases">
        <title>Whole genome shotgun sequence of Enterococcus villorum NBRC 100699.</title>
        <authorList>
            <person name="Hosoyama A."/>
            <person name="Uohara A."/>
            <person name="Ohji S."/>
            <person name="Ichikawa N."/>
        </authorList>
    </citation>
    <scope>NUCLEOTIDE SEQUENCE [LARGE SCALE GENOMIC DNA]</scope>
    <source>
        <strain evidence="7 10">NBRC 100699</strain>
    </source>
</reference>
<evidence type="ECO:0000256" key="3">
    <source>
        <dbReference type="ARBA" id="ARBA00022801"/>
    </source>
</evidence>
<organism evidence="8 9">
    <name type="scientific">Enterococcus villorum</name>
    <dbReference type="NCBI Taxonomy" id="112904"/>
    <lineage>
        <taxon>Bacteria</taxon>
        <taxon>Bacillati</taxon>
        <taxon>Bacillota</taxon>
        <taxon>Bacilli</taxon>
        <taxon>Lactobacillales</taxon>
        <taxon>Enterococcaceae</taxon>
        <taxon>Enterococcus</taxon>
    </lineage>
</organism>
<comment type="catalytic activity">
    <reaction evidence="5">
        <text>dUTP + H2O = dUMP + diphosphate + H(+)</text>
        <dbReference type="Rhea" id="RHEA:10248"/>
        <dbReference type="ChEBI" id="CHEBI:15377"/>
        <dbReference type="ChEBI" id="CHEBI:15378"/>
        <dbReference type="ChEBI" id="CHEBI:33019"/>
        <dbReference type="ChEBI" id="CHEBI:61555"/>
        <dbReference type="ChEBI" id="CHEBI:246422"/>
        <dbReference type="EC" id="3.6.1.23"/>
    </reaction>
</comment>
<evidence type="ECO:0000256" key="5">
    <source>
        <dbReference type="ARBA" id="ARBA00047686"/>
    </source>
</evidence>
<evidence type="ECO:0000256" key="2">
    <source>
        <dbReference type="ARBA" id="ARBA00012379"/>
    </source>
</evidence>
<dbReference type="Proteomes" id="UP000321830">
    <property type="component" value="Unassembled WGS sequence"/>
</dbReference>
<dbReference type="EC" id="3.6.1.23" evidence="2"/>
<evidence type="ECO:0000259" key="6">
    <source>
        <dbReference type="Pfam" id="PF00692"/>
    </source>
</evidence>
<dbReference type="GO" id="GO:0004170">
    <property type="term" value="F:dUTP diphosphatase activity"/>
    <property type="evidence" value="ECO:0007669"/>
    <property type="project" value="UniProtKB-EC"/>
</dbReference>
<dbReference type="InterPro" id="IPR033704">
    <property type="entry name" value="dUTPase_trimeric"/>
</dbReference>
<keyword evidence="3" id="KW-0378">Hydrolase</keyword>
<dbReference type="RefSeq" id="WP_010750123.1">
    <property type="nucleotide sequence ID" value="NZ_BJWF01000006.1"/>
</dbReference>
<gene>
    <name evidence="7" type="primary">dut</name>
    <name evidence="8" type="ORF">BH747_09520</name>
    <name evidence="7" type="ORF">EVI01_08170</name>
</gene>
<dbReference type="PANTHER" id="PTHR11241:SF0">
    <property type="entry name" value="DEOXYURIDINE 5'-TRIPHOSPHATE NUCLEOTIDOHYDROLASE"/>
    <property type="match status" value="1"/>
</dbReference>
<proteinExistence type="inferred from homology"/>
<dbReference type="CDD" id="cd07557">
    <property type="entry name" value="trimeric_dUTPase"/>
    <property type="match status" value="1"/>
</dbReference>
<evidence type="ECO:0000256" key="4">
    <source>
        <dbReference type="ARBA" id="ARBA00023080"/>
    </source>
</evidence>
<accession>A0A1V8YR25</accession>
<evidence type="ECO:0000313" key="10">
    <source>
        <dbReference type="Proteomes" id="UP000321830"/>
    </source>
</evidence>
<dbReference type="SUPFAM" id="SSF51283">
    <property type="entry name" value="dUTPase-like"/>
    <property type="match status" value="1"/>
</dbReference>
<dbReference type="PANTHER" id="PTHR11241">
    <property type="entry name" value="DEOXYURIDINE 5'-TRIPHOSPHATE NUCLEOTIDOHYDROLASE"/>
    <property type="match status" value="1"/>
</dbReference>
<keyword evidence="4" id="KW-0546">Nucleotide metabolism</keyword>
<dbReference type="EMBL" id="BJWF01000006">
    <property type="protein sequence ID" value="GEL91480.1"/>
    <property type="molecule type" value="Genomic_DNA"/>
</dbReference>
<evidence type="ECO:0000313" key="9">
    <source>
        <dbReference type="Proteomes" id="UP000192477"/>
    </source>
</evidence>
<dbReference type="GO" id="GO:0046081">
    <property type="term" value="P:dUTP catabolic process"/>
    <property type="evidence" value="ECO:0007669"/>
    <property type="project" value="InterPro"/>
</dbReference>
<dbReference type="AlphaFoldDB" id="A0A1V8YR25"/>
<dbReference type="InterPro" id="IPR029054">
    <property type="entry name" value="dUTPase-like"/>
</dbReference>
<comment type="similarity">
    <text evidence="1">Belongs to the dUTPase family.</text>
</comment>
<dbReference type="EMBL" id="MJEA01000009">
    <property type="protein sequence ID" value="OQO69785.1"/>
    <property type="molecule type" value="Genomic_DNA"/>
</dbReference>
<feature type="domain" description="dUTPase-like" evidence="6">
    <location>
        <begin position="72"/>
        <end position="162"/>
    </location>
</feature>
<dbReference type="Proteomes" id="UP000192477">
    <property type="component" value="Unassembled WGS sequence"/>
</dbReference>
<dbReference type="GO" id="GO:0000287">
    <property type="term" value="F:magnesium ion binding"/>
    <property type="evidence" value="ECO:0007669"/>
    <property type="project" value="InterPro"/>
</dbReference>
<dbReference type="OrthoDB" id="9809956at2"/>
<dbReference type="Pfam" id="PF00692">
    <property type="entry name" value="dUTPase"/>
    <property type="match status" value="1"/>
</dbReference>
<reference evidence="8 9" key="1">
    <citation type="journal article" date="2017" name="BMC Microbiol.">
        <title>Comparative genomics of Enterococcus spp. isolated from bovine feces.</title>
        <authorList>
            <person name="Beukers A.G."/>
            <person name="Zaheer R."/>
            <person name="Goji N."/>
            <person name="Amoako K.K."/>
            <person name="Chaves A.V."/>
            <person name="Ward M.P."/>
            <person name="McAllister T.A."/>
        </authorList>
    </citation>
    <scope>NUCLEOTIDE SEQUENCE [LARGE SCALE GENOMIC DNA]</scope>
    <source>
        <strain evidence="8 9">F1129D 143</strain>
    </source>
</reference>
<sequence length="176" mass="19697">MKKRGFEVISTYTHQNINLPQRATHHAAGYDFEAAEDIVIPSIWKAGLKQGLTAVTEALKNEEMRAEEKKIKPVLVPTGIKAYMGEEEFLQLANRSSNPLKRFLVLSNGIGVIDSDYYNNEANEGHIMFQFTNFGFKDVQIKKGERIGQGIFLPFLKADQDQTAKERIGGFGSSNS</sequence>
<comment type="caution">
    <text evidence="8">The sequence shown here is derived from an EMBL/GenBank/DDBJ whole genome shotgun (WGS) entry which is preliminary data.</text>
</comment>
<evidence type="ECO:0000313" key="7">
    <source>
        <dbReference type="EMBL" id="GEL91480.1"/>
    </source>
</evidence>
<name>A0A1V8YR25_9ENTE</name>
<dbReference type="STRING" id="112904.BH747_09520"/>
<dbReference type="Gene3D" id="2.70.40.10">
    <property type="match status" value="1"/>
</dbReference>
<evidence type="ECO:0000313" key="8">
    <source>
        <dbReference type="EMBL" id="OQO69785.1"/>
    </source>
</evidence>
<dbReference type="InterPro" id="IPR008181">
    <property type="entry name" value="dUTPase"/>
</dbReference>
<evidence type="ECO:0000256" key="1">
    <source>
        <dbReference type="ARBA" id="ARBA00006581"/>
    </source>
</evidence>
<protein>
    <recommendedName>
        <fullName evidence="2">dUTP diphosphatase</fullName>
        <ecNumber evidence="2">3.6.1.23</ecNumber>
    </recommendedName>
</protein>
<dbReference type="GO" id="GO:0006226">
    <property type="term" value="P:dUMP biosynthetic process"/>
    <property type="evidence" value="ECO:0007669"/>
    <property type="project" value="InterPro"/>
</dbReference>